<reference evidence="1" key="1">
    <citation type="submission" date="2016-01" db="EMBL/GenBank/DDBJ databases">
        <title>Reference transcriptome for the parasite Schistocephalus solidus: insights into the molecular evolution of parasitism.</title>
        <authorList>
            <person name="Hebert F.O."/>
            <person name="Grambauer S."/>
            <person name="Barber I."/>
            <person name="Landry C.R."/>
            <person name="Aubin-Horth N."/>
        </authorList>
    </citation>
    <scope>NUCLEOTIDE SEQUENCE</scope>
</reference>
<proteinExistence type="predicted"/>
<name>A0A0X3NKU1_SCHSO</name>
<dbReference type="EMBL" id="GEEE01022666">
    <property type="protein sequence ID" value="JAP40559.1"/>
    <property type="molecule type" value="Transcribed_RNA"/>
</dbReference>
<dbReference type="AlphaFoldDB" id="A0A0X3NKU1"/>
<organism evidence="1">
    <name type="scientific">Schistocephalus solidus</name>
    <name type="common">Tapeworm</name>
    <dbReference type="NCBI Taxonomy" id="70667"/>
    <lineage>
        <taxon>Eukaryota</taxon>
        <taxon>Metazoa</taxon>
        <taxon>Spiralia</taxon>
        <taxon>Lophotrochozoa</taxon>
        <taxon>Platyhelminthes</taxon>
        <taxon>Cestoda</taxon>
        <taxon>Eucestoda</taxon>
        <taxon>Diphyllobothriidea</taxon>
        <taxon>Diphyllobothriidae</taxon>
        <taxon>Schistocephalus</taxon>
    </lineage>
</organism>
<evidence type="ECO:0000313" key="1">
    <source>
        <dbReference type="EMBL" id="JAP40559.1"/>
    </source>
</evidence>
<protein>
    <submittedName>
        <fullName evidence="1">Uncharacterized protein</fullName>
    </submittedName>
</protein>
<sequence length="99" mass="11163">MPMHSRLQLSAEFSDVIALPVAALKYEQLLLVWDWYFLVASISGGLLSQAYYDWCETRPQRPLLSTERSVLASANCGLHSASFLVLDSPQQMLMASQWL</sequence>
<accession>A0A0X3NKU1</accession>
<gene>
    <name evidence="1" type="ORF">TR87337</name>
</gene>